<proteinExistence type="predicted"/>
<dbReference type="InterPro" id="IPR003489">
    <property type="entry name" value="RHF/RaiA"/>
</dbReference>
<comment type="caution">
    <text evidence="1">The sequence shown here is derived from an EMBL/GenBank/DDBJ whole genome shotgun (WGS) entry which is preliminary data.</text>
</comment>
<dbReference type="Pfam" id="PF02482">
    <property type="entry name" value="Ribosomal_S30AE"/>
    <property type="match status" value="1"/>
</dbReference>
<name>A0A5R9QFM0_9GAMM</name>
<dbReference type="AlphaFoldDB" id="A0A5R9QFM0"/>
<gene>
    <name evidence="1" type="ORF">DN820_08020</name>
</gene>
<organism evidence="1 2">
    <name type="scientific">Stutzerimonas nosocomialis</name>
    <dbReference type="NCBI Taxonomy" id="1056496"/>
    <lineage>
        <taxon>Bacteria</taxon>
        <taxon>Pseudomonadati</taxon>
        <taxon>Pseudomonadota</taxon>
        <taxon>Gammaproteobacteria</taxon>
        <taxon>Pseudomonadales</taxon>
        <taxon>Pseudomonadaceae</taxon>
        <taxon>Stutzerimonas</taxon>
    </lineage>
</organism>
<dbReference type="EMBL" id="QLAG01000008">
    <property type="protein sequence ID" value="TLX63956.1"/>
    <property type="molecule type" value="Genomic_DNA"/>
</dbReference>
<dbReference type="Gene3D" id="3.30.160.100">
    <property type="entry name" value="Ribosome hibernation promotion factor-like"/>
    <property type="match status" value="1"/>
</dbReference>
<evidence type="ECO:0000313" key="1">
    <source>
        <dbReference type="EMBL" id="TLX63956.1"/>
    </source>
</evidence>
<sequence>MHIQVNSNHSITVSQALEERVRATLEGELERFDEYLTRLEVHLNDENASRSGPQDKRCQIEARLKHHDPLSVTHKADSLELAIDGAAEKMHHALDHLIGKLSRRTD</sequence>
<dbReference type="OrthoDB" id="121633at2"/>
<dbReference type="SUPFAM" id="SSF69754">
    <property type="entry name" value="Ribosome binding protein Y (YfiA homologue)"/>
    <property type="match status" value="1"/>
</dbReference>
<dbReference type="Proteomes" id="UP000306753">
    <property type="component" value="Unassembled WGS sequence"/>
</dbReference>
<accession>A0A5R9QFM0</accession>
<dbReference type="InterPro" id="IPR036567">
    <property type="entry name" value="RHF-like"/>
</dbReference>
<evidence type="ECO:0000313" key="2">
    <source>
        <dbReference type="Proteomes" id="UP000306753"/>
    </source>
</evidence>
<reference evidence="1 2" key="1">
    <citation type="journal article" date="2017" name="Eur. J. Clin. Microbiol. Infect. Dis.">
        <title>Uncommonly isolated clinical Pseudomonas: identification and phylogenetic assignation.</title>
        <authorList>
            <person name="Mulet M."/>
            <person name="Gomila M."/>
            <person name="Ramirez A."/>
            <person name="Cardew S."/>
            <person name="Moore E.R."/>
            <person name="Lalucat J."/>
            <person name="Garcia-Valdes E."/>
        </authorList>
    </citation>
    <scope>NUCLEOTIDE SEQUENCE [LARGE SCALE GENOMIC DNA]</scope>
    <source>
        <strain evidence="1 2">SD129</strain>
    </source>
</reference>
<keyword evidence="2" id="KW-1185">Reference proteome</keyword>
<protein>
    <submittedName>
        <fullName evidence="1">Ribosomal subunit interface protein</fullName>
    </submittedName>
</protein>